<dbReference type="InterPro" id="IPR000531">
    <property type="entry name" value="Beta-barrel_TonB"/>
</dbReference>
<keyword evidence="7 8" id="KW-0998">Cell outer membrane</keyword>
<dbReference type="Pfam" id="PF07715">
    <property type="entry name" value="Plug"/>
    <property type="match status" value="1"/>
</dbReference>
<evidence type="ECO:0000313" key="14">
    <source>
        <dbReference type="Proteomes" id="UP001139293"/>
    </source>
</evidence>
<evidence type="ECO:0000256" key="7">
    <source>
        <dbReference type="ARBA" id="ARBA00023237"/>
    </source>
</evidence>
<evidence type="ECO:0000256" key="5">
    <source>
        <dbReference type="ARBA" id="ARBA00023077"/>
    </source>
</evidence>
<name>A0A9X2CEP9_9GAMM</name>
<keyword evidence="4 8" id="KW-0812">Transmembrane</keyword>
<dbReference type="Proteomes" id="UP001139293">
    <property type="component" value="Unassembled WGS sequence"/>
</dbReference>
<evidence type="ECO:0000313" key="13">
    <source>
        <dbReference type="EMBL" id="MCL1137086.1"/>
    </source>
</evidence>
<dbReference type="GO" id="GO:0009279">
    <property type="term" value="C:cell outer membrane"/>
    <property type="evidence" value="ECO:0007669"/>
    <property type="project" value="UniProtKB-SubCell"/>
</dbReference>
<accession>A0A9X2CEP9</accession>
<comment type="subcellular location">
    <subcellularLocation>
        <location evidence="1 8">Cell outer membrane</location>
        <topology evidence="1 8">Multi-pass membrane protein</topology>
    </subcellularLocation>
</comment>
<dbReference type="PANTHER" id="PTHR30069">
    <property type="entry name" value="TONB-DEPENDENT OUTER MEMBRANE RECEPTOR"/>
    <property type="match status" value="1"/>
</dbReference>
<gene>
    <name evidence="13" type="ORF">L2740_00650</name>
</gene>
<evidence type="ECO:0000256" key="4">
    <source>
        <dbReference type="ARBA" id="ARBA00022692"/>
    </source>
</evidence>
<dbReference type="InterPro" id="IPR011276">
    <property type="entry name" value="TonB_haem/Hb_rcpt"/>
</dbReference>
<protein>
    <submittedName>
        <fullName evidence="13">TonB-dependent receptor</fullName>
    </submittedName>
</protein>
<evidence type="ECO:0000256" key="9">
    <source>
        <dbReference type="RuleBase" id="RU003357"/>
    </source>
</evidence>
<dbReference type="GO" id="GO:0044718">
    <property type="term" value="P:siderophore transmembrane transport"/>
    <property type="evidence" value="ECO:0007669"/>
    <property type="project" value="TreeGrafter"/>
</dbReference>
<evidence type="ECO:0000256" key="1">
    <source>
        <dbReference type="ARBA" id="ARBA00004571"/>
    </source>
</evidence>
<dbReference type="GO" id="GO:0015344">
    <property type="term" value="F:siderophore uptake transmembrane transporter activity"/>
    <property type="evidence" value="ECO:0007669"/>
    <property type="project" value="TreeGrafter"/>
</dbReference>
<dbReference type="GO" id="GO:0015232">
    <property type="term" value="F:heme transmembrane transporter activity"/>
    <property type="evidence" value="ECO:0007669"/>
    <property type="project" value="InterPro"/>
</dbReference>
<dbReference type="Gene3D" id="2.170.130.10">
    <property type="entry name" value="TonB-dependent receptor, plug domain"/>
    <property type="match status" value="1"/>
</dbReference>
<keyword evidence="14" id="KW-1185">Reference proteome</keyword>
<dbReference type="AlphaFoldDB" id="A0A9X2CEP9"/>
<dbReference type="InterPro" id="IPR036942">
    <property type="entry name" value="Beta-barrel_TonB_sf"/>
</dbReference>
<evidence type="ECO:0000256" key="2">
    <source>
        <dbReference type="ARBA" id="ARBA00022448"/>
    </source>
</evidence>
<evidence type="ECO:0000256" key="6">
    <source>
        <dbReference type="ARBA" id="ARBA00023136"/>
    </source>
</evidence>
<evidence type="ECO:0000259" key="11">
    <source>
        <dbReference type="Pfam" id="PF00593"/>
    </source>
</evidence>
<dbReference type="SUPFAM" id="SSF56935">
    <property type="entry name" value="Porins"/>
    <property type="match status" value="1"/>
</dbReference>
<evidence type="ECO:0000256" key="3">
    <source>
        <dbReference type="ARBA" id="ARBA00022452"/>
    </source>
</evidence>
<organism evidence="13 14">
    <name type="scientific">Shewanella pneumatophori</name>
    <dbReference type="NCBI Taxonomy" id="314092"/>
    <lineage>
        <taxon>Bacteria</taxon>
        <taxon>Pseudomonadati</taxon>
        <taxon>Pseudomonadota</taxon>
        <taxon>Gammaproteobacteria</taxon>
        <taxon>Alteromonadales</taxon>
        <taxon>Shewanellaceae</taxon>
        <taxon>Shewanella</taxon>
    </lineage>
</organism>
<dbReference type="InterPro" id="IPR037066">
    <property type="entry name" value="Plug_dom_sf"/>
</dbReference>
<reference evidence="13" key="1">
    <citation type="submission" date="2022-01" db="EMBL/GenBank/DDBJ databases">
        <title>Whole genome-based taxonomy of the Shewanellaceae.</title>
        <authorList>
            <person name="Martin-Rodriguez A.J."/>
        </authorList>
    </citation>
    <scope>NUCLEOTIDE SEQUENCE</scope>
    <source>
        <strain evidence="13">KCTC 23973</strain>
    </source>
</reference>
<dbReference type="Pfam" id="PF00593">
    <property type="entry name" value="TonB_dep_Rec_b-barrel"/>
    <property type="match status" value="1"/>
</dbReference>
<comment type="caution">
    <text evidence="13">The sequence shown here is derived from an EMBL/GenBank/DDBJ whole genome shotgun (WGS) entry which is preliminary data.</text>
</comment>
<dbReference type="EMBL" id="JAKILB010000001">
    <property type="protein sequence ID" value="MCL1137086.1"/>
    <property type="molecule type" value="Genomic_DNA"/>
</dbReference>
<feature type="domain" description="TonB-dependent receptor-like beta-barrel" evidence="11">
    <location>
        <begin position="286"/>
        <end position="747"/>
    </location>
</feature>
<dbReference type="InterPro" id="IPR039426">
    <property type="entry name" value="TonB-dep_rcpt-like"/>
</dbReference>
<sequence>MLSRPIKLFSLSFIALSIQSQVYAQSPKISLADEPSEQQLTAEASNKVLGAAKVDPIEVIKVTGRAYPRELKLTPPGTAIITMKEIEEQQSTQFAELVDELPGINIDGGTRVGGERINVWGFGDEEDLNLYLDNAPQGFEQYRYGSFFIDPDLIKQVQVIKGAHDVRSGNGGFGGSMYVTSKSAEDFLKPGEHFGARVKAGYSDNDDEKRSLISLYGRVNRHLSAIVNYTYRDANDTTLGKGIWGDNIADEGQPPEFDTGDEDKLRYSGYRQNSLLAKIDFDYGDHLLSLSMTDYTDEGQKPWANRRGQMPTISDYNIKKYGDYETALYATTAANTYKDTNYSINYRYTPSNDWIDTQLVLSTSDNQRHWVRPDIAWEKMYVSVGNFGHESWLDYKRSFVDINNTSWFGDNNLIIGLQYLSSDRDSLVYNKTYENKEAKNFGLYTPYYQPSGKQQTSSVYAEFNYQITDDLSVKPSLRYDHIRSEGKGNLASDYNDFAAGHDYSAVSHSGLSPRLGVNYQFSEQTQFSFDYAYTLQAPVIDDIYTVQYAKASKAIMSSRDLELERLHAYKLGMTQVNNDLFANDDVLSTQITLYYHQGENDIAKRSGVHSVEQAQGYNTNLDGYYNKGADLVINYRYHDLFADLDASYITGKHNGSLKDSTGEDEYLADLAPTNIGLKLGYYLTSDLMLAWRGKWYDSKSEDKMPVASSFRTDQATDAYFIQDFYIAFTGESGVLNNWEAYLTVKNITNQYYKPYMGDGVAAAGRDVRVSVAYKF</sequence>
<feature type="signal peptide" evidence="10">
    <location>
        <begin position="1"/>
        <end position="24"/>
    </location>
</feature>
<dbReference type="Gene3D" id="2.40.170.20">
    <property type="entry name" value="TonB-dependent receptor, beta-barrel domain"/>
    <property type="match status" value="1"/>
</dbReference>
<keyword evidence="2 8" id="KW-0813">Transport</keyword>
<comment type="similarity">
    <text evidence="8 9">Belongs to the TonB-dependent receptor family.</text>
</comment>
<dbReference type="NCBIfam" id="TIGR01785">
    <property type="entry name" value="TonB-hemin"/>
    <property type="match status" value="1"/>
</dbReference>
<keyword evidence="10" id="KW-0732">Signal</keyword>
<evidence type="ECO:0000259" key="12">
    <source>
        <dbReference type="Pfam" id="PF07715"/>
    </source>
</evidence>
<keyword evidence="5 9" id="KW-0798">TonB box</keyword>
<keyword evidence="3 8" id="KW-1134">Transmembrane beta strand</keyword>
<keyword evidence="6 8" id="KW-0472">Membrane</keyword>
<evidence type="ECO:0000256" key="8">
    <source>
        <dbReference type="PROSITE-ProRule" id="PRU01360"/>
    </source>
</evidence>
<feature type="domain" description="TonB-dependent receptor plug" evidence="12">
    <location>
        <begin position="74"/>
        <end position="175"/>
    </location>
</feature>
<keyword evidence="13" id="KW-0675">Receptor</keyword>
<evidence type="ECO:0000256" key="10">
    <source>
        <dbReference type="SAM" id="SignalP"/>
    </source>
</evidence>
<dbReference type="PANTHER" id="PTHR30069:SF56">
    <property type="entry name" value="TONB-DEPENDENT HEME RECEPTOR A"/>
    <property type="match status" value="1"/>
</dbReference>
<dbReference type="InterPro" id="IPR012910">
    <property type="entry name" value="Plug_dom"/>
</dbReference>
<proteinExistence type="inferred from homology"/>
<feature type="chain" id="PRO_5040731488" evidence="10">
    <location>
        <begin position="25"/>
        <end position="775"/>
    </location>
</feature>
<dbReference type="PROSITE" id="PS52016">
    <property type="entry name" value="TONB_DEPENDENT_REC_3"/>
    <property type="match status" value="1"/>
</dbReference>